<organism evidence="3 4">
    <name type="scientific">Actinoplanes nipponensis</name>
    <dbReference type="NCBI Taxonomy" id="135950"/>
    <lineage>
        <taxon>Bacteria</taxon>
        <taxon>Bacillati</taxon>
        <taxon>Actinomycetota</taxon>
        <taxon>Actinomycetes</taxon>
        <taxon>Micromonosporales</taxon>
        <taxon>Micromonosporaceae</taxon>
        <taxon>Actinoplanes</taxon>
    </lineage>
</organism>
<dbReference type="EMBL" id="BOMQ01000086">
    <property type="protein sequence ID" value="GIE53549.1"/>
    <property type="molecule type" value="Genomic_DNA"/>
</dbReference>
<gene>
    <name evidence="3" type="ORF">Ani05nite_70830</name>
</gene>
<comment type="caution">
    <text evidence="3">The sequence shown here is derived from an EMBL/GenBank/DDBJ whole genome shotgun (WGS) entry which is preliminary data.</text>
</comment>
<accession>A0A919JM39</accession>
<evidence type="ECO:0000313" key="4">
    <source>
        <dbReference type="Proteomes" id="UP000647172"/>
    </source>
</evidence>
<reference evidence="3" key="1">
    <citation type="submission" date="2021-01" db="EMBL/GenBank/DDBJ databases">
        <title>Whole genome shotgun sequence of Actinoplanes nipponensis NBRC 14063.</title>
        <authorList>
            <person name="Komaki H."/>
            <person name="Tamura T."/>
        </authorList>
    </citation>
    <scope>NUCLEOTIDE SEQUENCE</scope>
    <source>
        <strain evidence="3">NBRC 14063</strain>
    </source>
</reference>
<proteinExistence type="predicted"/>
<dbReference type="AlphaFoldDB" id="A0A919JM39"/>
<evidence type="ECO:0000313" key="3">
    <source>
        <dbReference type="EMBL" id="GIE53549.1"/>
    </source>
</evidence>
<name>A0A919JM39_9ACTN</name>
<evidence type="ECO:0000256" key="1">
    <source>
        <dbReference type="SAM" id="MobiDB-lite"/>
    </source>
</evidence>
<keyword evidence="2" id="KW-0812">Transmembrane</keyword>
<feature type="transmembrane region" description="Helical" evidence="2">
    <location>
        <begin position="43"/>
        <end position="64"/>
    </location>
</feature>
<dbReference type="Proteomes" id="UP000647172">
    <property type="component" value="Unassembled WGS sequence"/>
</dbReference>
<keyword evidence="2" id="KW-0472">Membrane</keyword>
<sequence length="226" mass="23273">MPEELTEEQTRAAFADLRAADLTFIRPPGSAEALRTVRRRRRAGVVAAAAGAGLVLAGSATVAARVDPDRAAPAAPSPAPSALSDAELDRLSEAAAAALGLTTVDNKKRRSQGLPRIVSSNHGPLRGGDQGVAGVSSGTNQTGVYVVEVVCVGTGTLHALVWAADGISRDRPVPPGAADVQVSCGDRPTPVEVTVSAPRPKLVFTRIEPDPSAIGRAAYARLTRHQ</sequence>
<keyword evidence="2" id="KW-1133">Transmembrane helix</keyword>
<protein>
    <submittedName>
        <fullName evidence="3">Uncharacterized protein</fullName>
    </submittedName>
</protein>
<evidence type="ECO:0000256" key="2">
    <source>
        <dbReference type="SAM" id="Phobius"/>
    </source>
</evidence>
<feature type="region of interest" description="Disordered" evidence="1">
    <location>
        <begin position="107"/>
        <end position="134"/>
    </location>
</feature>
<keyword evidence="4" id="KW-1185">Reference proteome</keyword>
<dbReference type="RefSeq" id="WP_203775682.1">
    <property type="nucleotide sequence ID" value="NZ_BAAAYJ010000071.1"/>
</dbReference>